<dbReference type="EMBL" id="JBFSOO010000001">
    <property type="protein sequence ID" value="MEZ6852101.1"/>
    <property type="molecule type" value="Genomic_DNA"/>
</dbReference>
<dbReference type="RefSeq" id="WP_371149774.1">
    <property type="nucleotide sequence ID" value="NZ_JBFSOO010000001.1"/>
</dbReference>
<keyword evidence="3" id="KW-1185">Reference proteome</keyword>
<name>A0ABV4JR03_9BACT</name>
<keyword evidence="1" id="KW-0812">Transmembrane</keyword>
<evidence type="ECO:0000313" key="2">
    <source>
        <dbReference type="EMBL" id="MEZ6852101.1"/>
    </source>
</evidence>
<sequence>MQQCSSSSSSWCIDKKINLPTILTILKSLVVVAVCAFAFYGRLVDVEAQATANAQEIKAINQKVGSVGRIEEAMKYQNKRIDDIYRILTTKKEK</sequence>
<organism evidence="2 3">
    <name type="scientific">Halodesulfovibrio aestuarii</name>
    <dbReference type="NCBI Taxonomy" id="126333"/>
    <lineage>
        <taxon>Bacteria</taxon>
        <taxon>Pseudomonadati</taxon>
        <taxon>Thermodesulfobacteriota</taxon>
        <taxon>Desulfovibrionia</taxon>
        <taxon>Desulfovibrionales</taxon>
        <taxon>Desulfovibrionaceae</taxon>
        <taxon>Halodesulfovibrio</taxon>
    </lineage>
</organism>
<proteinExistence type="predicted"/>
<reference evidence="2 3" key="1">
    <citation type="submission" date="2024-07" db="EMBL/GenBank/DDBJ databases">
        <title>Active virus-host system and metabolic interactions in a Lokiarchaeon culture.</title>
        <authorList>
            <person name="Ponce Toledo R.I."/>
            <person name="Rodrigues Oliveira T."/>
            <person name="Schleper C."/>
        </authorList>
    </citation>
    <scope>NUCLEOTIDE SEQUENCE [LARGE SCALE GENOMIC DNA]</scope>
    <source>
        <strain evidence="2 3">B35</strain>
    </source>
</reference>
<keyword evidence="1" id="KW-1133">Transmembrane helix</keyword>
<protein>
    <submittedName>
        <fullName evidence="2">Uncharacterized protein</fullName>
    </submittedName>
</protein>
<evidence type="ECO:0000256" key="1">
    <source>
        <dbReference type="SAM" id="Phobius"/>
    </source>
</evidence>
<keyword evidence="1" id="KW-0472">Membrane</keyword>
<dbReference type="Proteomes" id="UP001568358">
    <property type="component" value="Unassembled WGS sequence"/>
</dbReference>
<feature type="transmembrane region" description="Helical" evidence="1">
    <location>
        <begin position="21"/>
        <end position="40"/>
    </location>
</feature>
<comment type="caution">
    <text evidence="2">The sequence shown here is derived from an EMBL/GenBank/DDBJ whole genome shotgun (WGS) entry which is preliminary data.</text>
</comment>
<evidence type="ECO:0000313" key="3">
    <source>
        <dbReference type="Proteomes" id="UP001568358"/>
    </source>
</evidence>
<accession>A0ABV4JR03</accession>
<gene>
    <name evidence="2" type="ORF">AB2Z07_00910</name>
</gene>